<keyword evidence="33" id="KW-1185">Reference proteome</keyword>
<keyword evidence="15" id="KW-1015">Disulfide bond</keyword>
<evidence type="ECO:0000256" key="7">
    <source>
        <dbReference type="ARBA" id="ARBA00022622"/>
    </source>
</evidence>
<dbReference type="GO" id="GO:0005886">
    <property type="term" value="C:plasma membrane"/>
    <property type="evidence" value="ECO:0007669"/>
    <property type="project" value="UniProtKB-SubCell"/>
</dbReference>
<keyword evidence="9" id="KW-0732">Signal</keyword>
<evidence type="ECO:0000256" key="26">
    <source>
        <dbReference type="ARBA" id="ARBA00047779"/>
    </source>
</evidence>
<evidence type="ECO:0000256" key="30">
    <source>
        <dbReference type="ARBA" id="ARBA00049092"/>
    </source>
</evidence>
<evidence type="ECO:0000256" key="25">
    <source>
        <dbReference type="ARBA" id="ARBA00047600"/>
    </source>
</evidence>
<comment type="catalytic activity">
    <reaction evidence="23">
        <text>glycero-2-phosphocholine + H2O = phosphocholine + glycerol + H(+)</text>
        <dbReference type="Rhea" id="RHEA:61684"/>
        <dbReference type="ChEBI" id="CHEBI:15377"/>
        <dbReference type="ChEBI" id="CHEBI:15378"/>
        <dbReference type="ChEBI" id="CHEBI:17754"/>
        <dbReference type="ChEBI" id="CHEBI:144950"/>
        <dbReference type="ChEBI" id="CHEBI:295975"/>
    </reaction>
    <physiologicalReaction direction="left-to-right" evidence="23">
        <dbReference type="Rhea" id="RHEA:61685"/>
    </physiologicalReaction>
</comment>
<evidence type="ECO:0000256" key="31">
    <source>
        <dbReference type="ARBA" id="ARBA00049320"/>
    </source>
</evidence>
<comment type="catalytic activity">
    <reaction evidence="25">
        <text>a 1-acyl-sn-glycero-3-phosphocholine + H2O = a 1-acyl-sn-glycerol + phosphocholine + H(+)</text>
        <dbReference type="Rhea" id="RHEA:44720"/>
        <dbReference type="ChEBI" id="CHEBI:15377"/>
        <dbReference type="ChEBI" id="CHEBI:15378"/>
        <dbReference type="ChEBI" id="CHEBI:58168"/>
        <dbReference type="ChEBI" id="CHEBI:64683"/>
        <dbReference type="ChEBI" id="CHEBI:295975"/>
    </reaction>
    <physiologicalReaction direction="left-to-right" evidence="25">
        <dbReference type="Rhea" id="RHEA:44721"/>
    </physiologicalReaction>
</comment>
<evidence type="ECO:0000256" key="8">
    <source>
        <dbReference type="ARBA" id="ARBA00022723"/>
    </source>
</evidence>
<comment type="cofactor">
    <cofactor evidence="1">
        <name>Zn(2+)</name>
        <dbReference type="ChEBI" id="CHEBI:29105"/>
    </cofactor>
</comment>
<evidence type="ECO:0000256" key="3">
    <source>
        <dbReference type="ARBA" id="ARBA00010594"/>
    </source>
</evidence>
<evidence type="ECO:0000256" key="14">
    <source>
        <dbReference type="ARBA" id="ARBA00023136"/>
    </source>
</evidence>
<dbReference type="InterPro" id="IPR002591">
    <property type="entry name" value="Phosphodiest/P_Trfase"/>
</dbReference>
<protein>
    <recommendedName>
        <fullName evidence="4">glycerophosphocholine cholinephosphodiesterase</fullName>
        <ecNumber evidence="4">3.1.4.38</ecNumber>
    </recommendedName>
    <alternativeName>
        <fullName evidence="19">Choline-specific glycerophosphodiester phosphodiesterase</fullName>
    </alternativeName>
    <alternativeName>
        <fullName evidence="18">Ectonucleotide pyrophosphatase/phosphodiesterase family member 6</fullName>
    </alternativeName>
</protein>
<dbReference type="GO" id="GO:0046872">
    <property type="term" value="F:metal ion binding"/>
    <property type="evidence" value="ECO:0007669"/>
    <property type="project" value="UniProtKB-KW"/>
</dbReference>
<dbReference type="SUPFAM" id="SSF53649">
    <property type="entry name" value="Alkaline phosphatase-like"/>
    <property type="match status" value="1"/>
</dbReference>
<reference evidence="32" key="1">
    <citation type="submission" date="2018-11" db="EMBL/GenBank/DDBJ databases">
        <authorList>
            <person name="Alioto T."/>
            <person name="Alioto T."/>
        </authorList>
    </citation>
    <scope>NUCLEOTIDE SEQUENCE</scope>
</reference>
<evidence type="ECO:0000256" key="20">
    <source>
        <dbReference type="ARBA" id="ARBA00046203"/>
    </source>
</evidence>
<comment type="catalytic activity">
    <reaction evidence="31">
        <text>1-(5Z,8Z,11Z,14Z-eicosatetraenoyl)-sn-glycero-3-phosphocholine + H2O = 1-(5Z,8Z,11Z,14Z-eicosatetraenoyl)-sn-glycerol + phosphocholine + H(+)</text>
        <dbReference type="Rhea" id="RHEA:41003"/>
        <dbReference type="ChEBI" id="CHEBI:15377"/>
        <dbReference type="ChEBI" id="CHEBI:15378"/>
        <dbReference type="ChEBI" id="CHEBI:34071"/>
        <dbReference type="ChEBI" id="CHEBI:74344"/>
        <dbReference type="ChEBI" id="CHEBI:295975"/>
    </reaction>
    <physiologicalReaction direction="left-to-right" evidence="31">
        <dbReference type="Rhea" id="RHEA:41004"/>
    </physiologicalReaction>
</comment>
<keyword evidence="6" id="KW-0597">Phosphoprotein</keyword>
<evidence type="ECO:0000256" key="11">
    <source>
        <dbReference type="ARBA" id="ARBA00022833"/>
    </source>
</evidence>
<comment type="catalytic activity">
    <reaction evidence="28">
        <text>sphing-4-enine-phosphocholine + H2O = sphing-4-enine + phosphocholine + H(+)</text>
        <dbReference type="Rhea" id="RHEA:41095"/>
        <dbReference type="ChEBI" id="CHEBI:15377"/>
        <dbReference type="ChEBI" id="CHEBI:15378"/>
        <dbReference type="ChEBI" id="CHEBI:57756"/>
        <dbReference type="ChEBI" id="CHEBI:58906"/>
        <dbReference type="ChEBI" id="CHEBI:295975"/>
    </reaction>
    <physiologicalReaction direction="left-to-right" evidence="28">
        <dbReference type="Rhea" id="RHEA:41096"/>
    </physiologicalReaction>
</comment>
<keyword evidence="13" id="KW-0443">Lipid metabolism</keyword>
<gene>
    <name evidence="32" type="ORF">MGAL_10B083398</name>
</gene>
<proteinExistence type="inferred from homology"/>
<evidence type="ECO:0000256" key="6">
    <source>
        <dbReference type="ARBA" id="ARBA00022553"/>
    </source>
</evidence>
<evidence type="ECO:0000256" key="1">
    <source>
        <dbReference type="ARBA" id="ARBA00001947"/>
    </source>
</evidence>
<evidence type="ECO:0000256" key="10">
    <source>
        <dbReference type="ARBA" id="ARBA00022801"/>
    </source>
</evidence>
<dbReference type="InterPro" id="IPR017850">
    <property type="entry name" value="Alkaline_phosphatase_core_sf"/>
</dbReference>
<keyword evidence="5" id="KW-1003">Cell membrane</keyword>
<keyword evidence="14" id="KW-0472">Membrane</keyword>
<evidence type="ECO:0000256" key="23">
    <source>
        <dbReference type="ARBA" id="ARBA00047482"/>
    </source>
</evidence>
<comment type="caution">
    <text evidence="32">The sequence shown here is derived from an EMBL/GenBank/DDBJ whole genome shotgun (WGS) entry which is preliminary data.</text>
</comment>
<dbReference type="Pfam" id="PF01663">
    <property type="entry name" value="Phosphodiest"/>
    <property type="match status" value="1"/>
</dbReference>
<evidence type="ECO:0000256" key="18">
    <source>
        <dbReference type="ARBA" id="ARBA00031167"/>
    </source>
</evidence>
<evidence type="ECO:0000256" key="29">
    <source>
        <dbReference type="ARBA" id="ARBA00048703"/>
    </source>
</evidence>
<comment type="catalytic activity">
    <reaction evidence="21">
        <text>1-dodecanoyl-sn-glycero-3-phosphocholine + H2O = 1-dodecanoyl-sn-glycerol + phosphocholine + H(+)</text>
        <dbReference type="Rhea" id="RHEA:41127"/>
        <dbReference type="ChEBI" id="CHEBI:15377"/>
        <dbReference type="ChEBI" id="CHEBI:15378"/>
        <dbReference type="ChEBI" id="CHEBI:74966"/>
        <dbReference type="ChEBI" id="CHEBI:75529"/>
        <dbReference type="ChEBI" id="CHEBI:295975"/>
    </reaction>
    <physiologicalReaction direction="left-to-right" evidence="21">
        <dbReference type="Rhea" id="RHEA:41128"/>
    </physiologicalReaction>
</comment>
<dbReference type="GO" id="GO:0047390">
    <property type="term" value="F:glycerophosphocholine cholinephosphodiesterase activity"/>
    <property type="evidence" value="ECO:0007669"/>
    <property type="project" value="UniProtKB-EC"/>
</dbReference>
<dbReference type="AlphaFoldDB" id="A0A8B6G569"/>
<evidence type="ECO:0000256" key="27">
    <source>
        <dbReference type="ARBA" id="ARBA00048209"/>
    </source>
</evidence>
<evidence type="ECO:0000256" key="21">
    <source>
        <dbReference type="ARBA" id="ARBA00047290"/>
    </source>
</evidence>
<dbReference type="GO" id="GO:0016042">
    <property type="term" value="P:lipid catabolic process"/>
    <property type="evidence" value="ECO:0007669"/>
    <property type="project" value="UniProtKB-KW"/>
</dbReference>
<dbReference type="Gene3D" id="3.30.1360.180">
    <property type="match status" value="1"/>
</dbReference>
<comment type="catalytic activity">
    <reaction evidence="26">
        <text>1-tetradecanoyl-sn-glycero-3-phosphocholine + H2O = 1-tetradecanoyl-sn-glycerol + phosphocholine + H(+)</text>
        <dbReference type="Rhea" id="RHEA:40999"/>
        <dbReference type="ChEBI" id="CHEBI:15377"/>
        <dbReference type="ChEBI" id="CHEBI:15378"/>
        <dbReference type="ChEBI" id="CHEBI:64489"/>
        <dbReference type="ChEBI" id="CHEBI:75536"/>
        <dbReference type="ChEBI" id="CHEBI:295975"/>
    </reaction>
    <physiologicalReaction direction="left-to-right" evidence="26">
        <dbReference type="Rhea" id="RHEA:41000"/>
    </physiologicalReaction>
</comment>
<keyword evidence="11" id="KW-0862">Zinc</keyword>
<evidence type="ECO:0000256" key="22">
    <source>
        <dbReference type="ARBA" id="ARBA00047322"/>
    </source>
</evidence>
<comment type="catalytic activity">
    <reaction evidence="30">
        <text>1-(9Z,12Z)-octadecadienoyl-sn-glycero-3-phosphocholine + H2O = 1-(9Z,12Z-octadecadienoyl)-sn-glycerol + phosphocholine + H(+)</text>
        <dbReference type="Rhea" id="RHEA:41115"/>
        <dbReference type="ChEBI" id="CHEBI:15377"/>
        <dbReference type="ChEBI" id="CHEBI:15378"/>
        <dbReference type="ChEBI" id="CHEBI:28733"/>
        <dbReference type="ChEBI" id="CHEBI:75561"/>
        <dbReference type="ChEBI" id="CHEBI:295975"/>
    </reaction>
    <physiologicalReaction direction="left-to-right" evidence="30">
        <dbReference type="Rhea" id="RHEA:41116"/>
    </physiologicalReaction>
</comment>
<dbReference type="Gene3D" id="3.40.720.10">
    <property type="entry name" value="Alkaline Phosphatase, subunit A"/>
    <property type="match status" value="1"/>
</dbReference>
<dbReference type="PANTHER" id="PTHR10151">
    <property type="entry name" value="ECTONUCLEOTIDE PYROPHOSPHATASE/PHOSPHODIESTERASE"/>
    <property type="match status" value="1"/>
</dbReference>
<accession>A0A8B6G569</accession>
<keyword evidence="7" id="KW-0336">GPI-anchor</keyword>
<dbReference type="GO" id="GO:0098552">
    <property type="term" value="C:side of membrane"/>
    <property type="evidence" value="ECO:0007669"/>
    <property type="project" value="UniProtKB-KW"/>
</dbReference>
<dbReference type="EMBL" id="UYJE01007893">
    <property type="protein sequence ID" value="VDI58862.1"/>
    <property type="molecule type" value="Genomic_DNA"/>
</dbReference>
<evidence type="ECO:0000256" key="28">
    <source>
        <dbReference type="ARBA" id="ARBA00048234"/>
    </source>
</evidence>
<evidence type="ECO:0000256" key="24">
    <source>
        <dbReference type="ARBA" id="ARBA00047494"/>
    </source>
</evidence>
<dbReference type="OrthoDB" id="415411at2759"/>
<comment type="catalytic activity">
    <reaction evidence="22">
        <text>1-(9Z-octadecenoyl)-sn-glycero-3-phosphocholine + H2O = 1-(9Z-octadecenoyl)-sn-glycerol + phosphocholine + H(+)</text>
        <dbReference type="Rhea" id="RHEA:41091"/>
        <dbReference type="ChEBI" id="CHEBI:15377"/>
        <dbReference type="ChEBI" id="CHEBI:15378"/>
        <dbReference type="ChEBI" id="CHEBI:28610"/>
        <dbReference type="ChEBI" id="CHEBI:75757"/>
        <dbReference type="ChEBI" id="CHEBI:295975"/>
    </reaction>
    <physiologicalReaction direction="left-to-right" evidence="22">
        <dbReference type="Rhea" id="RHEA:41092"/>
    </physiologicalReaction>
</comment>
<organism evidence="32 33">
    <name type="scientific">Mytilus galloprovincialis</name>
    <name type="common">Mediterranean mussel</name>
    <dbReference type="NCBI Taxonomy" id="29158"/>
    <lineage>
        <taxon>Eukaryota</taxon>
        <taxon>Metazoa</taxon>
        <taxon>Spiralia</taxon>
        <taxon>Lophotrochozoa</taxon>
        <taxon>Mollusca</taxon>
        <taxon>Bivalvia</taxon>
        <taxon>Autobranchia</taxon>
        <taxon>Pteriomorphia</taxon>
        <taxon>Mytilida</taxon>
        <taxon>Mytiloidea</taxon>
        <taxon>Mytilidae</taxon>
        <taxon>Mytilinae</taxon>
        <taxon>Mytilus</taxon>
    </lineage>
</organism>
<evidence type="ECO:0000256" key="19">
    <source>
        <dbReference type="ARBA" id="ARBA00032556"/>
    </source>
</evidence>
<evidence type="ECO:0000313" key="33">
    <source>
        <dbReference type="Proteomes" id="UP000596742"/>
    </source>
</evidence>
<evidence type="ECO:0000256" key="12">
    <source>
        <dbReference type="ARBA" id="ARBA00022963"/>
    </source>
</evidence>
<evidence type="ECO:0000256" key="13">
    <source>
        <dbReference type="ARBA" id="ARBA00023098"/>
    </source>
</evidence>
<evidence type="ECO:0000256" key="5">
    <source>
        <dbReference type="ARBA" id="ARBA00022475"/>
    </source>
</evidence>
<keyword evidence="17" id="KW-0449">Lipoprotein</keyword>
<evidence type="ECO:0000256" key="16">
    <source>
        <dbReference type="ARBA" id="ARBA00023180"/>
    </source>
</evidence>
<dbReference type="CDD" id="cd16018">
    <property type="entry name" value="Enpp"/>
    <property type="match status" value="1"/>
</dbReference>
<dbReference type="Proteomes" id="UP000596742">
    <property type="component" value="Unassembled WGS sequence"/>
</dbReference>
<comment type="similarity">
    <text evidence="3">Belongs to the nucleotide pyrophosphatase/phosphodiesterase family.</text>
</comment>
<comment type="catalytic activity">
    <reaction evidence="29">
        <text>sn-glycerol 3-phosphocholine + H2O = phosphocholine + glycerol + H(+)</text>
        <dbReference type="Rhea" id="RHEA:19545"/>
        <dbReference type="ChEBI" id="CHEBI:15377"/>
        <dbReference type="ChEBI" id="CHEBI:15378"/>
        <dbReference type="ChEBI" id="CHEBI:16870"/>
        <dbReference type="ChEBI" id="CHEBI:17754"/>
        <dbReference type="ChEBI" id="CHEBI:295975"/>
        <dbReference type="EC" id="3.1.4.38"/>
    </reaction>
    <physiologicalReaction direction="left-to-right" evidence="29">
        <dbReference type="Rhea" id="RHEA:19546"/>
    </physiologicalReaction>
</comment>
<sequence>MVPDFPSLSYPNYYSIMTGLHVENHGFVGNFMWNQERGNSFEIKMETAESKKSHWFEGAEPLWITAVKQEKRTNMFEWPGGHIPNKGTTSTFYDEMGEWPMIPHMMKNLKKAFNKFKTDKIDMAGVFVDVVDDGGHSYGPNSKELKDIIRQTDEAIKQMLDMLVQEGLEDKVNIVIFSDHGMTEISESRTIDISDHIGYADVEAVRDKGAVCSIWPREGKLEKVYSNLRQMNNKHITVYKKENLPERWRYKNSQLVAPIIVVAELGWYILTPSGQSIDKYRDGPAKGHHGYDNAEKDMRGIFLACGPDFKKNFKNGPVKAVDIYQVMCKALDIQPLPHKGSWSSVKDIFI</sequence>
<keyword evidence="12" id="KW-0442">Lipid degradation</keyword>
<evidence type="ECO:0000256" key="4">
    <source>
        <dbReference type="ARBA" id="ARBA00012318"/>
    </source>
</evidence>
<dbReference type="PANTHER" id="PTHR10151:SF66">
    <property type="entry name" value="GLYCEROPHOSPHOCHOLINE CHOLINEPHOSPHODIESTERASE ENPP6"/>
    <property type="match status" value="1"/>
</dbReference>
<evidence type="ECO:0000256" key="9">
    <source>
        <dbReference type="ARBA" id="ARBA00022729"/>
    </source>
</evidence>
<dbReference type="EC" id="3.1.4.38" evidence="4"/>
<comment type="subcellular location">
    <subcellularLocation>
        <location evidence="2">Cell membrane</location>
        <topology evidence="2">Lipid-anchor</topology>
        <topology evidence="2">GPI-anchor</topology>
    </subcellularLocation>
</comment>
<comment type="catalytic activity">
    <reaction evidence="24">
        <text>a 1-O-alkyl-sn-glycero-3-phosphocholine + H2O = a 1-O-alkyl-sn-glycerol + phosphocholine + H(+)</text>
        <dbReference type="Rhea" id="RHEA:36083"/>
        <dbReference type="ChEBI" id="CHEBI:15377"/>
        <dbReference type="ChEBI" id="CHEBI:15378"/>
        <dbReference type="ChEBI" id="CHEBI:15850"/>
        <dbReference type="ChEBI" id="CHEBI:30909"/>
        <dbReference type="ChEBI" id="CHEBI:295975"/>
    </reaction>
    <physiologicalReaction direction="left-to-right" evidence="24">
        <dbReference type="Rhea" id="RHEA:36084"/>
    </physiologicalReaction>
</comment>
<comment type="catalytic activity">
    <reaction evidence="27">
        <text>1-hexadecanoyl-sn-glycero-3-phosphocholine + H2O = 1-hexadecanoyl-sn-glycerol + phosphocholine + H(+)</text>
        <dbReference type="Rhea" id="RHEA:41119"/>
        <dbReference type="ChEBI" id="CHEBI:15377"/>
        <dbReference type="ChEBI" id="CHEBI:15378"/>
        <dbReference type="ChEBI" id="CHEBI:72998"/>
        <dbReference type="ChEBI" id="CHEBI:75542"/>
        <dbReference type="ChEBI" id="CHEBI:295975"/>
    </reaction>
    <physiologicalReaction direction="left-to-right" evidence="27">
        <dbReference type="Rhea" id="RHEA:41120"/>
    </physiologicalReaction>
</comment>
<keyword evidence="10 32" id="KW-0378">Hydrolase</keyword>
<keyword evidence="16" id="KW-0325">Glycoprotein</keyword>
<evidence type="ECO:0000313" key="32">
    <source>
        <dbReference type="EMBL" id="VDI58862.1"/>
    </source>
</evidence>
<name>A0A8B6G569_MYTGA</name>
<keyword evidence="8" id="KW-0479">Metal-binding</keyword>
<evidence type="ECO:0000256" key="2">
    <source>
        <dbReference type="ARBA" id="ARBA00004609"/>
    </source>
</evidence>
<evidence type="ECO:0000256" key="17">
    <source>
        <dbReference type="ARBA" id="ARBA00023288"/>
    </source>
</evidence>
<evidence type="ECO:0000256" key="15">
    <source>
        <dbReference type="ARBA" id="ARBA00023157"/>
    </source>
</evidence>
<comment type="function">
    <text evidence="20">Choline-specific glycerophosphodiesterase that hydrolyzes glycerophosphocholine (GPC) and lysophosphatidylcholine (LPC) and contributes to supplying choline to the cells. Has a preference for LPC with short (12:0 and 14:0) or polyunsaturated (18:2 and 20:4) fatty acids. In vitro, hydrolyzes only choline-containing lysophospholipids, such as sphingosylphosphorylcholine (SPC), platelet-activating factor (PAF) and lysoPAF, but not other lysophospholipids.</text>
</comment>